<dbReference type="CDD" id="cd03010">
    <property type="entry name" value="TlpA_like_DsbE"/>
    <property type="match status" value="1"/>
</dbReference>
<gene>
    <name evidence="7" type="ORF">RM531_02840</name>
</gene>
<sequence length="178" mass="19485">MRLSFVLPALVVVVLIGLLGYGLTRNPSELPSALLDQPAPAFSVARLEAPDQLITQEAFAGRVAVFNVWASWCVACRAEHALIEELAERGEVAVYGLNYKDDRTTAMQWLDRYGDPFVASAFDPRGQVGIDYGVAAVPETFIIDAEGIIRFKQVGPVDRETLEQTLLPLVARLKKEAA</sequence>
<evidence type="ECO:0000259" key="6">
    <source>
        <dbReference type="PROSITE" id="PS51352"/>
    </source>
</evidence>
<evidence type="ECO:0000256" key="5">
    <source>
        <dbReference type="ARBA" id="ARBA00023284"/>
    </source>
</evidence>
<dbReference type="InterPro" id="IPR013740">
    <property type="entry name" value="Redoxin"/>
</dbReference>
<dbReference type="SUPFAM" id="SSF52833">
    <property type="entry name" value="Thioredoxin-like"/>
    <property type="match status" value="1"/>
</dbReference>
<evidence type="ECO:0000256" key="1">
    <source>
        <dbReference type="ARBA" id="ARBA00004383"/>
    </source>
</evidence>
<dbReference type="EMBL" id="JAVRHY010000002">
    <property type="protein sequence ID" value="MDT0617398.1"/>
    <property type="molecule type" value="Genomic_DNA"/>
</dbReference>
<dbReference type="Gene3D" id="3.40.30.10">
    <property type="entry name" value="Glutaredoxin"/>
    <property type="match status" value="1"/>
</dbReference>
<dbReference type="PANTHER" id="PTHR42852">
    <property type="entry name" value="THIOL:DISULFIDE INTERCHANGE PROTEIN DSBE"/>
    <property type="match status" value="1"/>
</dbReference>
<accession>A0ABU3B7X2</accession>
<evidence type="ECO:0000313" key="8">
    <source>
        <dbReference type="Proteomes" id="UP001259982"/>
    </source>
</evidence>
<evidence type="ECO:0000256" key="4">
    <source>
        <dbReference type="ARBA" id="ARBA00023157"/>
    </source>
</evidence>
<comment type="similarity">
    <text evidence="2">Belongs to the thioredoxin family. DsbE subfamily.</text>
</comment>
<dbReference type="InterPro" id="IPR036249">
    <property type="entry name" value="Thioredoxin-like_sf"/>
</dbReference>
<evidence type="ECO:0000313" key="7">
    <source>
        <dbReference type="EMBL" id="MDT0617398.1"/>
    </source>
</evidence>
<dbReference type="InterPro" id="IPR013766">
    <property type="entry name" value="Thioredoxin_domain"/>
</dbReference>
<dbReference type="NCBIfam" id="TIGR00385">
    <property type="entry name" value="dsbE"/>
    <property type="match status" value="1"/>
</dbReference>
<dbReference type="InterPro" id="IPR050553">
    <property type="entry name" value="Thioredoxin_ResA/DsbE_sf"/>
</dbReference>
<comment type="subcellular location">
    <subcellularLocation>
        <location evidence="1">Cell inner membrane</location>
        <topology evidence="1">Single-pass membrane protein</topology>
        <orientation evidence="1">Periplasmic side</orientation>
    </subcellularLocation>
</comment>
<dbReference type="Pfam" id="PF08534">
    <property type="entry name" value="Redoxin"/>
    <property type="match status" value="1"/>
</dbReference>
<organism evidence="7 8">
    <name type="scientific">Spectribacter acetivorans</name>
    <dbReference type="NCBI Taxonomy" id="3075603"/>
    <lineage>
        <taxon>Bacteria</taxon>
        <taxon>Pseudomonadati</taxon>
        <taxon>Pseudomonadota</taxon>
        <taxon>Gammaproteobacteria</taxon>
        <taxon>Salinisphaerales</taxon>
        <taxon>Salinisphaeraceae</taxon>
        <taxon>Spectribacter</taxon>
    </lineage>
</organism>
<dbReference type="Proteomes" id="UP001259982">
    <property type="component" value="Unassembled WGS sequence"/>
</dbReference>
<reference evidence="7 8" key="1">
    <citation type="submission" date="2023-09" db="EMBL/GenBank/DDBJ databases">
        <authorList>
            <person name="Rey-Velasco X."/>
        </authorList>
    </citation>
    <scope>NUCLEOTIDE SEQUENCE [LARGE SCALE GENOMIC DNA]</scope>
    <source>
        <strain evidence="7 8">P385</strain>
    </source>
</reference>
<dbReference type="RefSeq" id="WP_311657150.1">
    <property type="nucleotide sequence ID" value="NZ_JAVRHY010000002.1"/>
</dbReference>
<name>A0ABU3B7X2_9GAMM</name>
<keyword evidence="4" id="KW-1015">Disulfide bond</keyword>
<comment type="caution">
    <text evidence="7">The sequence shown here is derived from an EMBL/GenBank/DDBJ whole genome shotgun (WGS) entry which is preliminary data.</text>
</comment>
<dbReference type="InterPro" id="IPR004799">
    <property type="entry name" value="Periplasmic_diS_OxRdtase_DsbE"/>
</dbReference>
<dbReference type="PANTHER" id="PTHR42852:SF6">
    <property type="entry name" value="THIOL:DISULFIDE INTERCHANGE PROTEIN DSBE"/>
    <property type="match status" value="1"/>
</dbReference>
<keyword evidence="8" id="KW-1185">Reference proteome</keyword>
<protein>
    <submittedName>
        <fullName evidence="7">DsbE family thiol:disulfide interchange protein</fullName>
    </submittedName>
</protein>
<proteinExistence type="inferred from homology"/>
<evidence type="ECO:0000256" key="3">
    <source>
        <dbReference type="ARBA" id="ARBA00022748"/>
    </source>
</evidence>
<keyword evidence="5" id="KW-0676">Redox-active center</keyword>
<evidence type="ECO:0000256" key="2">
    <source>
        <dbReference type="ARBA" id="ARBA00007758"/>
    </source>
</evidence>
<feature type="domain" description="Thioredoxin" evidence="6">
    <location>
        <begin position="33"/>
        <end position="171"/>
    </location>
</feature>
<dbReference type="PROSITE" id="PS51352">
    <property type="entry name" value="THIOREDOXIN_2"/>
    <property type="match status" value="1"/>
</dbReference>
<keyword evidence="3" id="KW-0201">Cytochrome c-type biogenesis</keyword>